<dbReference type="Proteomes" id="UP000197619">
    <property type="component" value="Unassembled WGS sequence"/>
</dbReference>
<dbReference type="EMBL" id="MUZQ01000060">
    <property type="protein sequence ID" value="OWK60442.1"/>
    <property type="molecule type" value="Genomic_DNA"/>
</dbReference>
<accession>A0A218V495</accession>
<organism evidence="1 2">
    <name type="scientific">Lonchura striata</name>
    <name type="common">white-rumped munia</name>
    <dbReference type="NCBI Taxonomy" id="40157"/>
    <lineage>
        <taxon>Eukaryota</taxon>
        <taxon>Metazoa</taxon>
        <taxon>Chordata</taxon>
        <taxon>Craniata</taxon>
        <taxon>Vertebrata</taxon>
        <taxon>Euteleostomi</taxon>
        <taxon>Archelosauria</taxon>
        <taxon>Archosauria</taxon>
        <taxon>Dinosauria</taxon>
        <taxon>Saurischia</taxon>
        <taxon>Theropoda</taxon>
        <taxon>Coelurosauria</taxon>
        <taxon>Aves</taxon>
        <taxon>Neognathae</taxon>
        <taxon>Neoaves</taxon>
        <taxon>Telluraves</taxon>
        <taxon>Australaves</taxon>
        <taxon>Passeriformes</taxon>
        <taxon>Passeroidea</taxon>
        <taxon>Estrildidae</taxon>
        <taxon>Estrildinae</taxon>
        <taxon>Lonchura</taxon>
    </lineage>
</organism>
<protein>
    <submittedName>
        <fullName evidence="1">Uncharacterized protein</fullName>
    </submittedName>
</protein>
<reference evidence="1 2" key="1">
    <citation type="submission" date="2017-05" db="EMBL/GenBank/DDBJ databases">
        <title>Genome of assembly of the Bengalese finch, Lonchura striata domestica.</title>
        <authorList>
            <person name="Colquitt B.M."/>
            <person name="Brainard M.S."/>
        </authorList>
    </citation>
    <scope>NUCLEOTIDE SEQUENCE [LARGE SCALE GENOMIC DNA]</scope>
    <source>
        <strain evidence="1">White83orange57</strain>
    </source>
</reference>
<keyword evidence="2" id="KW-1185">Reference proteome</keyword>
<gene>
    <name evidence="1" type="ORF">RLOC_00006158</name>
</gene>
<comment type="caution">
    <text evidence="1">The sequence shown here is derived from an EMBL/GenBank/DDBJ whole genome shotgun (WGS) entry which is preliminary data.</text>
</comment>
<sequence>MCDPNELSSNDTLIVCSTLKNTATTNLPLKECGKLYQGLVLVALCLDTGRYPKLTCSL</sequence>
<evidence type="ECO:0000313" key="1">
    <source>
        <dbReference type="EMBL" id="OWK60442.1"/>
    </source>
</evidence>
<name>A0A218V495_9PASE</name>
<proteinExistence type="predicted"/>
<evidence type="ECO:0000313" key="2">
    <source>
        <dbReference type="Proteomes" id="UP000197619"/>
    </source>
</evidence>
<dbReference type="AlphaFoldDB" id="A0A218V495"/>